<evidence type="ECO:0000256" key="4">
    <source>
        <dbReference type="ARBA" id="ARBA00019595"/>
    </source>
</evidence>
<protein>
    <recommendedName>
        <fullName evidence="4 5">dTDP-4-dehydrorhamnose 3,5-epimerase</fullName>
        <ecNumber evidence="3 5">5.1.3.13</ecNumber>
    </recommendedName>
    <alternativeName>
        <fullName evidence="5">Thymidine diphospho-4-keto-rhamnose 3,5-epimerase</fullName>
    </alternativeName>
</protein>
<name>A0ABW4JS08_9HYPH</name>
<dbReference type="Pfam" id="PF00908">
    <property type="entry name" value="dTDP_sugar_isom"/>
    <property type="match status" value="1"/>
</dbReference>
<accession>A0ABW4JS08</accession>
<comment type="subunit">
    <text evidence="5">Homodimer.</text>
</comment>
<evidence type="ECO:0000256" key="5">
    <source>
        <dbReference type="RuleBase" id="RU364069"/>
    </source>
</evidence>
<dbReference type="RefSeq" id="WP_149891777.1">
    <property type="nucleotide sequence ID" value="NZ_JBHUFA010000001.1"/>
</dbReference>
<dbReference type="GO" id="GO:0008830">
    <property type="term" value="F:dTDP-4-dehydrorhamnose 3,5-epimerase activity"/>
    <property type="evidence" value="ECO:0007669"/>
    <property type="project" value="UniProtKB-EC"/>
</dbReference>
<gene>
    <name evidence="6" type="primary">rfbC</name>
    <name evidence="6" type="ORF">ACFSC7_02455</name>
</gene>
<comment type="similarity">
    <text evidence="5">Belongs to the dTDP-4-dehydrorhamnose 3,5-epimerase family.</text>
</comment>
<keyword evidence="7" id="KW-1185">Reference proteome</keyword>
<dbReference type="InterPro" id="IPR000888">
    <property type="entry name" value="RmlC-like"/>
</dbReference>
<comment type="catalytic activity">
    <reaction evidence="1 5">
        <text>dTDP-4-dehydro-6-deoxy-alpha-D-glucose = dTDP-4-dehydro-beta-L-rhamnose</text>
        <dbReference type="Rhea" id="RHEA:16969"/>
        <dbReference type="ChEBI" id="CHEBI:57649"/>
        <dbReference type="ChEBI" id="CHEBI:62830"/>
        <dbReference type="EC" id="5.1.3.13"/>
    </reaction>
</comment>
<dbReference type="Proteomes" id="UP001597327">
    <property type="component" value="Unassembled WGS sequence"/>
</dbReference>
<organism evidence="6 7">
    <name type="scientific">Roseibium aestuarii</name>
    <dbReference type="NCBI Taxonomy" id="2600299"/>
    <lineage>
        <taxon>Bacteria</taxon>
        <taxon>Pseudomonadati</taxon>
        <taxon>Pseudomonadota</taxon>
        <taxon>Alphaproteobacteria</taxon>
        <taxon>Hyphomicrobiales</taxon>
        <taxon>Stappiaceae</taxon>
        <taxon>Roseibium</taxon>
    </lineage>
</organism>
<evidence type="ECO:0000256" key="1">
    <source>
        <dbReference type="ARBA" id="ARBA00001298"/>
    </source>
</evidence>
<proteinExistence type="inferred from homology"/>
<evidence type="ECO:0000256" key="3">
    <source>
        <dbReference type="ARBA" id="ARBA00012098"/>
    </source>
</evidence>
<dbReference type="InterPro" id="IPR011051">
    <property type="entry name" value="RmlC_Cupin_sf"/>
</dbReference>
<evidence type="ECO:0000256" key="2">
    <source>
        <dbReference type="ARBA" id="ARBA00001997"/>
    </source>
</evidence>
<sequence length="191" mass="20874">MILSRQSIADVVLVQPKAFGDNRGSFSEVYRASTFADAGLPTVFPQENISHSVPEGTLRGLHYQSPPHAQGKLVRCLRGAILDVAVDIRRGSPTFGQHVAAELTPENGHWLWVPAGFAHGFCTLVPDTTVLYKVTDYYAPECDRGIAFDDPDLAIDWPFAADRLVLSPKDQTQPRLAQIESPFTLETAGAN</sequence>
<dbReference type="PANTHER" id="PTHR21047">
    <property type="entry name" value="DTDP-6-DEOXY-D-GLUCOSE-3,5 EPIMERASE"/>
    <property type="match status" value="1"/>
</dbReference>
<evidence type="ECO:0000313" key="7">
    <source>
        <dbReference type="Proteomes" id="UP001597327"/>
    </source>
</evidence>
<reference evidence="7" key="1">
    <citation type="journal article" date="2019" name="Int. J. Syst. Evol. Microbiol.">
        <title>The Global Catalogue of Microorganisms (GCM) 10K type strain sequencing project: providing services to taxonomists for standard genome sequencing and annotation.</title>
        <authorList>
            <consortium name="The Broad Institute Genomics Platform"/>
            <consortium name="The Broad Institute Genome Sequencing Center for Infectious Disease"/>
            <person name="Wu L."/>
            <person name="Ma J."/>
        </authorList>
    </citation>
    <scope>NUCLEOTIDE SEQUENCE [LARGE SCALE GENOMIC DNA]</scope>
    <source>
        <strain evidence="7">JCM 3369</strain>
    </source>
</reference>
<dbReference type="InterPro" id="IPR014710">
    <property type="entry name" value="RmlC-like_jellyroll"/>
</dbReference>
<dbReference type="NCBIfam" id="TIGR01221">
    <property type="entry name" value="rmlC"/>
    <property type="match status" value="1"/>
</dbReference>
<comment type="function">
    <text evidence="2 5">Catalyzes the epimerization of the C3' and C5'positions of dTDP-6-deoxy-D-xylo-4-hexulose, forming dTDP-6-deoxy-L-lyxo-4-hexulose.</text>
</comment>
<comment type="pathway">
    <text evidence="5">Carbohydrate biosynthesis; dTDP-L-rhamnose biosynthesis.</text>
</comment>
<evidence type="ECO:0000313" key="6">
    <source>
        <dbReference type="EMBL" id="MFD1694361.1"/>
    </source>
</evidence>
<dbReference type="CDD" id="cd00438">
    <property type="entry name" value="cupin_RmlC"/>
    <property type="match status" value="1"/>
</dbReference>
<comment type="caution">
    <text evidence="6">The sequence shown here is derived from an EMBL/GenBank/DDBJ whole genome shotgun (WGS) entry which is preliminary data.</text>
</comment>
<dbReference type="EC" id="5.1.3.13" evidence="3 5"/>
<dbReference type="PANTHER" id="PTHR21047:SF2">
    <property type="entry name" value="THYMIDINE DIPHOSPHO-4-KETO-RHAMNOSE 3,5-EPIMERASE"/>
    <property type="match status" value="1"/>
</dbReference>
<keyword evidence="5 6" id="KW-0413">Isomerase</keyword>
<dbReference type="Gene3D" id="2.60.120.10">
    <property type="entry name" value="Jelly Rolls"/>
    <property type="match status" value="1"/>
</dbReference>
<dbReference type="EMBL" id="JBHUFA010000001">
    <property type="protein sequence ID" value="MFD1694361.1"/>
    <property type="molecule type" value="Genomic_DNA"/>
</dbReference>
<dbReference type="SUPFAM" id="SSF51182">
    <property type="entry name" value="RmlC-like cupins"/>
    <property type="match status" value="1"/>
</dbReference>